<protein>
    <recommendedName>
        <fullName evidence="8">tRNA(Ile)-lysidine synthase</fullName>
        <ecNumber evidence="8">6.3.4.19</ecNumber>
    </recommendedName>
    <alternativeName>
        <fullName evidence="8">tRNA(Ile)-2-lysyl-cytidine synthase</fullName>
    </alternativeName>
    <alternativeName>
        <fullName evidence="8">tRNA(Ile)-lysidine synthetase</fullName>
    </alternativeName>
</protein>
<keyword evidence="5 8" id="KW-0547">Nucleotide-binding</keyword>
<dbReference type="PANTHER" id="PTHR43033:SF1">
    <property type="entry name" value="TRNA(ILE)-LYSIDINE SYNTHASE-RELATED"/>
    <property type="match status" value="1"/>
</dbReference>
<comment type="similarity">
    <text evidence="8">Belongs to the tRNA(Ile)-lysidine synthase family.</text>
</comment>
<dbReference type="Pfam" id="PF11734">
    <property type="entry name" value="TilS_C"/>
    <property type="match status" value="1"/>
</dbReference>
<comment type="function">
    <text evidence="8">Ligates lysine onto the cytidine present at position 34 of the AUA codon-specific tRNA(Ile) that contains the anticodon CAU, in an ATP-dependent manner. Cytidine is converted to lysidine, thus changing the amino acid specificity of the tRNA from methionine to isoleucine.</text>
</comment>
<dbReference type="GO" id="GO:0005737">
    <property type="term" value="C:cytoplasm"/>
    <property type="evidence" value="ECO:0007669"/>
    <property type="project" value="UniProtKB-SubCell"/>
</dbReference>
<dbReference type="SUPFAM" id="SSF82829">
    <property type="entry name" value="MesJ substrate recognition domain-like"/>
    <property type="match status" value="1"/>
</dbReference>
<evidence type="ECO:0000313" key="10">
    <source>
        <dbReference type="EMBL" id="ACR11125.1"/>
    </source>
</evidence>
<dbReference type="NCBIfam" id="TIGR02433">
    <property type="entry name" value="lysidine_TilS_C"/>
    <property type="match status" value="1"/>
</dbReference>
<keyword evidence="11" id="KW-1185">Reference proteome</keyword>
<keyword evidence="3 8" id="KW-0436">Ligase</keyword>
<evidence type="ECO:0000256" key="8">
    <source>
        <dbReference type="HAMAP-Rule" id="MF_01161"/>
    </source>
</evidence>
<accession>C5BMT8</accession>
<dbReference type="Pfam" id="PF01171">
    <property type="entry name" value="ATP_bind_3"/>
    <property type="match status" value="1"/>
</dbReference>
<dbReference type="GO" id="GO:0005524">
    <property type="term" value="F:ATP binding"/>
    <property type="evidence" value="ECO:0007669"/>
    <property type="project" value="UniProtKB-UniRule"/>
</dbReference>
<organism evidence="10 11">
    <name type="scientific">Teredinibacter turnerae (strain ATCC 39867 / T7901)</name>
    <dbReference type="NCBI Taxonomy" id="377629"/>
    <lineage>
        <taxon>Bacteria</taxon>
        <taxon>Pseudomonadati</taxon>
        <taxon>Pseudomonadota</taxon>
        <taxon>Gammaproteobacteria</taxon>
        <taxon>Cellvibrionales</taxon>
        <taxon>Cellvibrionaceae</taxon>
        <taxon>Teredinibacter</taxon>
    </lineage>
</organism>
<dbReference type="GO" id="GO:0032267">
    <property type="term" value="F:tRNA(Ile)-lysidine synthase activity"/>
    <property type="evidence" value="ECO:0007669"/>
    <property type="project" value="UniProtKB-EC"/>
</dbReference>
<evidence type="ECO:0000256" key="1">
    <source>
        <dbReference type="ARBA" id="ARBA00004496"/>
    </source>
</evidence>
<dbReference type="Pfam" id="PF09179">
    <property type="entry name" value="TilS"/>
    <property type="match status" value="1"/>
</dbReference>
<dbReference type="Gene3D" id="3.40.50.620">
    <property type="entry name" value="HUPs"/>
    <property type="match status" value="1"/>
</dbReference>
<dbReference type="RefSeq" id="WP_015817237.1">
    <property type="nucleotide sequence ID" value="NC_012997.1"/>
</dbReference>
<sequence>MVVFPGLQAYETQLRDAKGVWIAFSGGLDSTVLLHQAAQLGLEHLQAVHVNHQLSPNAQAWQRHCEDTANSLGVPLTVRTVSVDDFGGGVEDAARKLRYQIFSELLKPGEILLTAHHANDQAETLIYRLMRGAGLKGLCGVPRSRNLGRRKTLVRPFLDVARPQLEAWADDHAVRWIKDESNDDTSFDRNYIRHEVMPALSARWPGAIERIATSASLLAESQELLDAYLDDDLNACKLRKERVGESLILNVFLNFSEVRQHHLLRYWIGRSDCLMPSQQHLAEVRKLLLAAEDAKPEVSWGPAGVRGGSIYRYQNRLYLAPRLNYAVEREACYKNWDGVTKLQLGNFSIVGKPAEVGLAPGNYRVLFREGGERCQPADRQNSQTLKKLLQEYRLEPWLRDVVPLVYAGQELVAVGDLWICQGFETSGGFQPVWRIE</sequence>
<dbReference type="SMART" id="SM00977">
    <property type="entry name" value="TilS_C"/>
    <property type="match status" value="1"/>
</dbReference>
<dbReference type="EMBL" id="CP001614">
    <property type="protein sequence ID" value="ACR11125.1"/>
    <property type="molecule type" value="Genomic_DNA"/>
</dbReference>
<dbReference type="OrthoDB" id="9807403at2"/>
<evidence type="ECO:0000256" key="4">
    <source>
        <dbReference type="ARBA" id="ARBA00022694"/>
    </source>
</evidence>
<gene>
    <name evidence="8" type="primary">tilS</name>
    <name evidence="10" type="ordered locus">TERTU_2852</name>
</gene>
<evidence type="ECO:0000256" key="5">
    <source>
        <dbReference type="ARBA" id="ARBA00022741"/>
    </source>
</evidence>
<evidence type="ECO:0000256" key="3">
    <source>
        <dbReference type="ARBA" id="ARBA00022598"/>
    </source>
</evidence>
<dbReference type="InterPro" id="IPR015262">
    <property type="entry name" value="tRNA_Ile_lys_synt_subst-bd"/>
</dbReference>
<evidence type="ECO:0000259" key="9">
    <source>
        <dbReference type="SMART" id="SM00977"/>
    </source>
</evidence>
<dbReference type="EC" id="6.3.4.19" evidence="8"/>
<evidence type="ECO:0000256" key="2">
    <source>
        <dbReference type="ARBA" id="ARBA00022490"/>
    </source>
</evidence>
<dbReference type="AlphaFoldDB" id="C5BMT8"/>
<keyword evidence="2 8" id="KW-0963">Cytoplasm</keyword>
<dbReference type="InterPro" id="IPR012094">
    <property type="entry name" value="tRNA_Ile_lys_synt"/>
</dbReference>
<dbReference type="CDD" id="cd01992">
    <property type="entry name" value="TilS_N"/>
    <property type="match status" value="1"/>
</dbReference>
<evidence type="ECO:0000256" key="7">
    <source>
        <dbReference type="ARBA" id="ARBA00048539"/>
    </source>
</evidence>
<proteinExistence type="inferred from homology"/>
<dbReference type="eggNOG" id="COG0037">
    <property type="taxonomic scope" value="Bacteria"/>
</dbReference>
<name>C5BMT8_TERTT</name>
<dbReference type="Proteomes" id="UP000009080">
    <property type="component" value="Chromosome"/>
</dbReference>
<dbReference type="InterPro" id="IPR012795">
    <property type="entry name" value="tRNA_Ile_lys_synt_N"/>
</dbReference>
<comment type="domain">
    <text evidence="8">The N-terminal region contains the highly conserved SGGXDS motif, predicted to be a P-loop motif involved in ATP binding.</text>
</comment>
<dbReference type="SUPFAM" id="SSF52402">
    <property type="entry name" value="Adenine nucleotide alpha hydrolases-like"/>
    <property type="match status" value="1"/>
</dbReference>
<dbReference type="HOGENOM" id="CLU_018869_2_0_6"/>
<dbReference type="GO" id="GO:0006400">
    <property type="term" value="P:tRNA modification"/>
    <property type="evidence" value="ECO:0007669"/>
    <property type="project" value="UniProtKB-UniRule"/>
</dbReference>
<dbReference type="HAMAP" id="MF_01161">
    <property type="entry name" value="tRNA_Ile_lys_synt"/>
    <property type="match status" value="1"/>
</dbReference>
<dbReference type="InterPro" id="IPR014729">
    <property type="entry name" value="Rossmann-like_a/b/a_fold"/>
</dbReference>
<reference evidence="10 11" key="1">
    <citation type="journal article" date="2009" name="PLoS ONE">
        <title>The complete genome of Teredinibacter turnerae T7901: an intracellular endosymbiont of marine wood-boring bivalves (shipworms).</title>
        <authorList>
            <person name="Yang J.C."/>
            <person name="Madupu R."/>
            <person name="Durkin A.S."/>
            <person name="Ekborg N.A."/>
            <person name="Pedamallu C.S."/>
            <person name="Hostetler J.B."/>
            <person name="Radune D."/>
            <person name="Toms B.S."/>
            <person name="Henrissat B."/>
            <person name="Coutinho P.M."/>
            <person name="Schwarz S."/>
            <person name="Field L."/>
            <person name="Trindade-Silva A.E."/>
            <person name="Soares C.A.G."/>
            <person name="Elshahawi S."/>
            <person name="Hanora A."/>
            <person name="Schmidt E.W."/>
            <person name="Haygood M.G."/>
            <person name="Posfai J."/>
            <person name="Benner J."/>
            <person name="Madinger C."/>
            <person name="Nove J."/>
            <person name="Anton B."/>
            <person name="Chaudhary K."/>
            <person name="Foster J."/>
            <person name="Holman A."/>
            <person name="Kumar S."/>
            <person name="Lessard P.A."/>
            <person name="Luyten Y.A."/>
            <person name="Slatko B."/>
            <person name="Wood N."/>
            <person name="Wu B."/>
            <person name="Teplitski M."/>
            <person name="Mougous J.D."/>
            <person name="Ward N."/>
            <person name="Eisen J.A."/>
            <person name="Badger J.H."/>
            <person name="Distel D.L."/>
        </authorList>
    </citation>
    <scope>NUCLEOTIDE SEQUENCE [LARGE SCALE GENOMIC DNA]</scope>
    <source>
        <strain evidence="11">ATCC 39867 / T7901</strain>
    </source>
</reference>
<dbReference type="PANTHER" id="PTHR43033">
    <property type="entry name" value="TRNA(ILE)-LYSIDINE SYNTHASE-RELATED"/>
    <property type="match status" value="1"/>
</dbReference>
<comment type="subcellular location">
    <subcellularLocation>
        <location evidence="1 8">Cytoplasm</location>
    </subcellularLocation>
</comment>
<dbReference type="InterPro" id="IPR011063">
    <property type="entry name" value="TilS/TtcA_N"/>
</dbReference>
<dbReference type="Gene3D" id="1.20.59.20">
    <property type="match status" value="1"/>
</dbReference>
<dbReference type="NCBIfam" id="TIGR02432">
    <property type="entry name" value="lysidine_TilS_N"/>
    <property type="match status" value="1"/>
</dbReference>
<dbReference type="STRING" id="377629.TERTU_2852"/>
<feature type="binding site" evidence="8">
    <location>
        <begin position="25"/>
        <end position="30"/>
    </location>
    <ligand>
        <name>ATP</name>
        <dbReference type="ChEBI" id="CHEBI:30616"/>
    </ligand>
</feature>
<feature type="domain" description="Lysidine-tRNA(Ile) synthetase C-terminal" evidence="9">
    <location>
        <begin position="363"/>
        <end position="435"/>
    </location>
</feature>
<comment type="catalytic activity">
    <reaction evidence="7 8">
        <text>cytidine(34) in tRNA(Ile2) + L-lysine + ATP = lysidine(34) in tRNA(Ile2) + AMP + diphosphate + H(+)</text>
        <dbReference type="Rhea" id="RHEA:43744"/>
        <dbReference type="Rhea" id="RHEA-COMP:10625"/>
        <dbReference type="Rhea" id="RHEA-COMP:10670"/>
        <dbReference type="ChEBI" id="CHEBI:15378"/>
        <dbReference type="ChEBI" id="CHEBI:30616"/>
        <dbReference type="ChEBI" id="CHEBI:32551"/>
        <dbReference type="ChEBI" id="CHEBI:33019"/>
        <dbReference type="ChEBI" id="CHEBI:82748"/>
        <dbReference type="ChEBI" id="CHEBI:83665"/>
        <dbReference type="ChEBI" id="CHEBI:456215"/>
        <dbReference type="EC" id="6.3.4.19"/>
    </reaction>
</comment>
<dbReference type="KEGG" id="ttu:TERTU_2852"/>
<evidence type="ECO:0000313" key="11">
    <source>
        <dbReference type="Proteomes" id="UP000009080"/>
    </source>
</evidence>
<keyword evidence="6 8" id="KW-0067">ATP-binding</keyword>
<dbReference type="SUPFAM" id="SSF56037">
    <property type="entry name" value="PheT/TilS domain"/>
    <property type="match status" value="1"/>
</dbReference>
<evidence type="ECO:0000256" key="6">
    <source>
        <dbReference type="ARBA" id="ARBA00022840"/>
    </source>
</evidence>
<dbReference type="InterPro" id="IPR012796">
    <property type="entry name" value="Lysidine-tRNA-synth_C"/>
</dbReference>
<keyword evidence="4 8" id="KW-0819">tRNA processing</keyword>